<dbReference type="Proteomes" id="UP000485058">
    <property type="component" value="Unassembled WGS sequence"/>
</dbReference>
<feature type="region of interest" description="Disordered" evidence="1">
    <location>
        <begin position="1"/>
        <end position="37"/>
    </location>
</feature>
<dbReference type="AlphaFoldDB" id="A0A699ZQX4"/>
<gene>
    <name evidence="2" type="ORF">HaLaN_17977</name>
</gene>
<evidence type="ECO:0000256" key="1">
    <source>
        <dbReference type="SAM" id="MobiDB-lite"/>
    </source>
</evidence>
<comment type="caution">
    <text evidence="2">The sequence shown here is derived from an EMBL/GenBank/DDBJ whole genome shotgun (WGS) entry which is preliminary data.</text>
</comment>
<evidence type="ECO:0000313" key="3">
    <source>
        <dbReference type="Proteomes" id="UP000485058"/>
    </source>
</evidence>
<accession>A0A699ZQX4</accession>
<dbReference type="EMBL" id="BLLF01001698">
    <property type="protein sequence ID" value="GFH20798.1"/>
    <property type="molecule type" value="Genomic_DNA"/>
</dbReference>
<evidence type="ECO:0000313" key="2">
    <source>
        <dbReference type="EMBL" id="GFH20798.1"/>
    </source>
</evidence>
<organism evidence="2 3">
    <name type="scientific">Haematococcus lacustris</name>
    <name type="common">Green alga</name>
    <name type="synonym">Haematococcus pluvialis</name>
    <dbReference type="NCBI Taxonomy" id="44745"/>
    <lineage>
        <taxon>Eukaryota</taxon>
        <taxon>Viridiplantae</taxon>
        <taxon>Chlorophyta</taxon>
        <taxon>core chlorophytes</taxon>
        <taxon>Chlorophyceae</taxon>
        <taxon>CS clade</taxon>
        <taxon>Chlamydomonadales</taxon>
        <taxon>Haematococcaceae</taxon>
        <taxon>Haematococcus</taxon>
    </lineage>
</organism>
<feature type="non-terminal residue" evidence="2">
    <location>
        <position position="132"/>
    </location>
</feature>
<feature type="compositionally biased region" description="Basic and acidic residues" evidence="1">
    <location>
        <begin position="1"/>
        <end position="10"/>
    </location>
</feature>
<keyword evidence="3" id="KW-1185">Reference proteome</keyword>
<feature type="non-terminal residue" evidence="2">
    <location>
        <position position="1"/>
    </location>
</feature>
<name>A0A699ZQX4_HAELA</name>
<protein>
    <submittedName>
        <fullName evidence="2">Uncharacterized protein</fullName>
    </submittedName>
</protein>
<reference evidence="2 3" key="1">
    <citation type="submission" date="2020-02" db="EMBL/GenBank/DDBJ databases">
        <title>Draft genome sequence of Haematococcus lacustris strain NIES-144.</title>
        <authorList>
            <person name="Morimoto D."/>
            <person name="Nakagawa S."/>
            <person name="Yoshida T."/>
            <person name="Sawayama S."/>
        </authorList>
    </citation>
    <scope>NUCLEOTIDE SEQUENCE [LARGE SCALE GENOMIC DNA]</scope>
    <source>
        <strain evidence="2 3">NIES-144</strain>
    </source>
</reference>
<proteinExistence type="predicted"/>
<sequence length="132" mass="13642">MENGKGREGGDDVSTLDDGARSLQSANTATPGGLSRLLGKRMDDFESRLSKAELEAGRGVRVQISKEIGALVQALNEMRQQMGLPLYEGSAMAAAAIGPGSAFPGLSPQPSQLPYPSAAGAEELAALEADLQ</sequence>